<evidence type="ECO:0000313" key="3">
    <source>
        <dbReference type="Proteomes" id="UP000017984"/>
    </source>
</evidence>
<comment type="caution">
    <text evidence="2">The sequence shown here is derived from an EMBL/GenBank/DDBJ whole genome shotgun (WGS) entry which is preliminary data.</text>
</comment>
<proteinExistence type="predicted"/>
<feature type="compositionally biased region" description="Basic and acidic residues" evidence="1">
    <location>
        <begin position="92"/>
        <end position="104"/>
    </location>
</feature>
<evidence type="ECO:0000313" key="2">
    <source>
        <dbReference type="EMBL" id="EST32021.1"/>
    </source>
</evidence>
<feature type="region of interest" description="Disordered" evidence="1">
    <location>
        <begin position="65"/>
        <end position="104"/>
    </location>
</feature>
<accession>V6KKP9</accession>
<keyword evidence="3" id="KW-1185">Reference proteome</keyword>
<sequence>MDEHQVRRYPSWSRWVTLAMLAHAFLAVVRANEHDRDPAPDALIPLTCNEIQRLFVTLVIRPAFDPVPGSAGPTGDAATRPDPRPATTGGKPLEREDHDLRLEY</sequence>
<reference evidence="2 3" key="1">
    <citation type="journal article" date="2014" name="Genome Announc.">
        <title>Draft Genome Sequence of Streptomyces roseochromogenes subsp. oscitans DS 12.976, Producer of the Aminocoumarin Antibiotic Clorobiocin.</title>
        <authorList>
            <person name="Ruckert C."/>
            <person name="Kalinowski J."/>
            <person name="Heide L."/>
            <person name="Apel A.K."/>
        </authorList>
    </citation>
    <scope>NUCLEOTIDE SEQUENCE [LARGE SCALE GENOMIC DNA]</scope>
    <source>
        <strain evidence="2 3">DS 12.976</strain>
    </source>
</reference>
<dbReference type="PATRIC" id="fig|1352936.5.peg.3306"/>
<dbReference type="EMBL" id="AWQX01000134">
    <property type="protein sequence ID" value="EST32021.1"/>
    <property type="molecule type" value="Genomic_DNA"/>
</dbReference>
<gene>
    <name evidence="2" type="ORF">M878_15720</name>
</gene>
<evidence type="ECO:0000256" key="1">
    <source>
        <dbReference type="SAM" id="MobiDB-lite"/>
    </source>
</evidence>
<dbReference type="AlphaFoldDB" id="V6KKP9"/>
<dbReference type="Proteomes" id="UP000017984">
    <property type="component" value="Chromosome"/>
</dbReference>
<dbReference type="STRING" id="1352936.M878_15720"/>
<name>V6KKP9_STRRC</name>
<protein>
    <submittedName>
        <fullName evidence="2">Uncharacterized protein</fullName>
    </submittedName>
</protein>
<organism evidence="2 3">
    <name type="scientific">Streptomyces roseochromogenus subsp. oscitans DS 12.976</name>
    <dbReference type="NCBI Taxonomy" id="1352936"/>
    <lineage>
        <taxon>Bacteria</taxon>
        <taxon>Bacillati</taxon>
        <taxon>Actinomycetota</taxon>
        <taxon>Actinomycetes</taxon>
        <taxon>Kitasatosporales</taxon>
        <taxon>Streptomycetaceae</taxon>
        <taxon>Streptomyces</taxon>
    </lineage>
</organism>
<dbReference type="HOGENOM" id="CLU_2248653_0_0_11"/>